<keyword evidence="3" id="KW-1185">Reference proteome</keyword>
<gene>
    <name evidence="2" type="ORF">DFH08DRAFT_280683</name>
</gene>
<dbReference type="EMBL" id="JARIHO010000030">
    <property type="protein sequence ID" value="KAJ7336761.1"/>
    <property type="molecule type" value="Genomic_DNA"/>
</dbReference>
<sequence>MGSIETHLDIALRYSDGDLPRTSVFPPVRYRVVVAERFLRPRQFMACAQASHCSRSCNALRPPASNHCANRSSSADPRRNGFNDRPRCLSALPDHYRAPCRALCGLRFRFTPASNPYRPPARRRAPGSIAVQHPSVLPSCRITPRLDTLRAFPWSRAQNTGIGASSACLADETCPGAGARPDRAWGRTADDADGEAGLGRGWGGACVICCGYNGTSPTYTRTSIFLDSIRLRGHLAPSSPSPNQRFLSSPTNMRVALREYERPYFRPHLPPASRLFHSIAWYARADTKPLPILDSLPPWYARVGRYLLDPAPLFAGPPTLCVKPPNQRFAARARLHRHAPTPPCFMPPLLVNASPCRVVGVRVGAWG</sequence>
<accession>A0AAD6ZS15</accession>
<reference evidence="2" key="1">
    <citation type="submission" date="2023-03" db="EMBL/GenBank/DDBJ databases">
        <title>Massive genome expansion in bonnet fungi (Mycena s.s.) driven by repeated elements and novel gene families across ecological guilds.</title>
        <authorList>
            <consortium name="Lawrence Berkeley National Laboratory"/>
            <person name="Harder C.B."/>
            <person name="Miyauchi S."/>
            <person name="Viragh M."/>
            <person name="Kuo A."/>
            <person name="Thoen E."/>
            <person name="Andreopoulos B."/>
            <person name="Lu D."/>
            <person name="Skrede I."/>
            <person name="Drula E."/>
            <person name="Henrissat B."/>
            <person name="Morin E."/>
            <person name="Kohler A."/>
            <person name="Barry K."/>
            <person name="LaButti K."/>
            <person name="Morin E."/>
            <person name="Salamov A."/>
            <person name="Lipzen A."/>
            <person name="Mereny Z."/>
            <person name="Hegedus B."/>
            <person name="Baldrian P."/>
            <person name="Stursova M."/>
            <person name="Weitz H."/>
            <person name="Taylor A."/>
            <person name="Grigoriev I.V."/>
            <person name="Nagy L.G."/>
            <person name="Martin F."/>
            <person name="Kauserud H."/>
        </authorList>
    </citation>
    <scope>NUCLEOTIDE SEQUENCE</scope>
    <source>
        <strain evidence="2">CBHHK002</strain>
    </source>
</reference>
<evidence type="ECO:0000313" key="2">
    <source>
        <dbReference type="EMBL" id="KAJ7336761.1"/>
    </source>
</evidence>
<name>A0AAD6ZS15_9AGAR</name>
<comment type="caution">
    <text evidence="2">The sequence shown here is derived from an EMBL/GenBank/DDBJ whole genome shotgun (WGS) entry which is preliminary data.</text>
</comment>
<evidence type="ECO:0000256" key="1">
    <source>
        <dbReference type="SAM" id="MobiDB-lite"/>
    </source>
</evidence>
<dbReference type="Proteomes" id="UP001218218">
    <property type="component" value="Unassembled WGS sequence"/>
</dbReference>
<dbReference type="AlphaFoldDB" id="A0AAD6ZS15"/>
<organism evidence="2 3">
    <name type="scientific">Mycena albidolilacea</name>
    <dbReference type="NCBI Taxonomy" id="1033008"/>
    <lineage>
        <taxon>Eukaryota</taxon>
        <taxon>Fungi</taxon>
        <taxon>Dikarya</taxon>
        <taxon>Basidiomycota</taxon>
        <taxon>Agaricomycotina</taxon>
        <taxon>Agaricomycetes</taxon>
        <taxon>Agaricomycetidae</taxon>
        <taxon>Agaricales</taxon>
        <taxon>Marasmiineae</taxon>
        <taxon>Mycenaceae</taxon>
        <taxon>Mycena</taxon>
    </lineage>
</organism>
<protein>
    <submittedName>
        <fullName evidence="2">Uncharacterized protein</fullName>
    </submittedName>
</protein>
<proteinExistence type="predicted"/>
<feature type="region of interest" description="Disordered" evidence="1">
    <location>
        <begin position="64"/>
        <end position="84"/>
    </location>
</feature>
<evidence type="ECO:0000313" key="3">
    <source>
        <dbReference type="Proteomes" id="UP001218218"/>
    </source>
</evidence>